<sequence>WPTAIKPASLKTQLDSSEPFLEKTLDTMIYKT</sequence>
<proteinExistence type="predicted"/>
<comment type="caution">
    <text evidence="1">The sequence shown here is derived from an EMBL/GenBank/DDBJ whole genome shotgun (WGS) entry which is preliminary data.</text>
</comment>
<reference evidence="1" key="1">
    <citation type="journal article" date="2014" name="Front. Microbiol.">
        <title>High frequency of phylogenetically diverse reductive dehalogenase-homologous genes in deep subseafloor sedimentary metagenomes.</title>
        <authorList>
            <person name="Kawai M."/>
            <person name="Futagami T."/>
            <person name="Toyoda A."/>
            <person name="Takaki Y."/>
            <person name="Nishi S."/>
            <person name="Hori S."/>
            <person name="Arai W."/>
            <person name="Tsubouchi T."/>
            <person name="Morono Y."/>
            <person name="Uchiyama I."/>
            <person name="Ito T."/>
            <person name="Fujiyama A."/>
            <person name="Inagaki F."/>
            <person name="Takami H."/>
        </authorList>
    </citation>
    <scope>NUCLEOTIDE SEQUENCE</scope>
    <source>
        <strain evidence="1">Expedition CK06-06</strain>
    </source>
</reference>
<accession>X1SZ92</accession>
<evidence type="ECO:0000313" key="1">
    <source>
        <dbReference type="EMBL" id="GAI98263.1"/>
    </source>
</evidence>
<dbReference type="AlphaFoldDB" id="X1SZ92"/>
<feature type="non-terminal residue" evidence="1">
    <location>
        <position position="1"/>
    </location>
</feature>
<protein>
    <submittedName>
        <fullName evidence="1">Uncharacterized protein</fullName>
    </submittedName>
</protein>
<gene>
    <name evidence="1" type="ORF">S12H4_29547</name>
</gene>
<name>X1SZ92_9ZZZZ</name>
<organism evidence="1">
    <name type="scientific">marine sediment metagenome</name>
    <dbReference type="NCBI Taxonomy" id="412755"/>
    <lineage>
        <taxon>unclassified sequences</taxon>
        <taxon>metagenomes</taxon>
        <taxon>ecological metagenomes</taxon>
    </lineage>
</organism>
<dbReference type="EMBL" id="BARW01017050">
    <property type="protein sequence ID" value="GAI98263.1"/>
    <property type="molecule type" value="Genomic_DNA"/>
</dbReference>